<feature type="binding site" evidence="8">
    <location>
        <position position="272"/>
    </location>
    <ligand>
        <name>allantoate</name>
        <dbReference type="ChEBI" id="CHEBI:17536"/>
    </ligand>
</feature>
<dbReference type="Gene3D" id="3.40.630.10">
    <property type="entry name" value="Zn peptidases"/>
    <property type="match status" value="1"/>
</dbReference>
<evidence type="ECO:0000259" key="9">
    <source>
        <dbReference type="Pfam" id="PF07687"/>
    </source>
</evidence>
<feature type="binding site" evidence="7">
    <location>
        <position position="188"/>
    </location>
    <ligand>
        <name>Zn(2+)</name>
        <dbReference type="ChEBI" id="CHEBI:29105"/>
        <label>1</label>
    </ligand>
</feature>
<evidence type="ECO:0000256" key="4">
    <source>
        <dbReference type="ARBA" id="ARBA00022723"/>
    </source>
</evidence>
<comment type="cofactor">
    <cofactor evidence="1">
        <name>Mn(2+)</name>
        <dbReference type="ChEBI" id="CHEBI:29035"/>
    </cofactor>
</comment>
<evidence type="ECO:0000313" key="11">
    <source>
        <dbReference type="Proteomes" id="UP000295244"/>
    </source>
</evidence>
<dbReference type="Pfam" id="PF01546">
    <property type="entry name" value="Peptidase_M20"/>
    <property type="match status" value="1"/>
</dbReference>
<feature type="binding site" evidence="7">
    <location>
        <position position="379"/>
    </location>
    <ligand>
        <name>Zn(2+)</name>
        <dbReference type="ChEBI" id="CHEBI:29105"/>
        <label>2</label>
    </ligand>
</feature>
<dbReference type="InterPro" id="IPR036264">
    <property type="entry name" value="Bact_exopeptidase_dim_dom"/>
</dbReference>
<dbReference type="AlphaFoldDB" id="A0A4R1BCK8"/>
<dbReference type="PANTHER" id="PTHR32494">
    <property type="entry name" value="ALLANTOATE DEIMINASE-RELATED"/>
    <property type="match status" value="1"/>
</dbReference>
<dbReference type="EMBL" id="SKBU01000031">
    <property type="protein sequence ID" value="TCJ14791.1"/>
    <property type="molecule type" value="Genomic_DNA"/>
</dbReference>
<dbReference type="NCBIfam" id="TIGR01879">
    <property type="entry name" value="hydantase"/>
    <property type="match status" value="1"/>
</dbReference>
<dbReference type="InterPro" id="IPR011650">
    <property type="entry name" value="Peptidase_M20_dimer"/>
</dbReference>
<organism evidence="10 11">
    <name type="scientific">Rubrobacter taiwanensis</name>
    <dbReference type="NCBI Taxonomy" id="185139"/>
    <lineage>
        <taxon>Bacteria</taxon>
        <taxon>Bacillati</taxon>
        <taxon>Actinomycetota</taxon>
        <taxon>Rubrobacteria</taxon>
        <taxon>Rubrobacterales</taxon>
        <taxon>Rubrobacteraceae</taxon>
        <taxon>Rubrobacter</taxon>
    </lineage>
</organism>
<feature type="binding site" evidence="7">
    <location>
        <position position="89"/>
    </location>
    <ligand>
        <name>Zn(2+)</name>
        <dbReference type="ChEBI" id="CHEBI:29105"/>
        <label>1</label>
    </ligand>
</feature>
<reference evidence="10 11" key="1">
    <citation type="submission" date="2019-03" db="EMBL/GenBank/DDBJ databases">
        <title>Whole genome sequence of a novel Rubrobacter taiwanensis strain, isolated from Yellowstone National Park.</title>
        <authorList>
            <person name="Freed S."/>
            <person name="Ramaley R.F."/>
            <person name="Kyndt J.A."/>
        </authorList>
    </citation>
    <scope>NUCLEOTIDE SEQUENCE [LARGE SCALE GENOMIC DNA]</scope>
    <source>
        <strain evidence="10 11">Yellowstone</strain>
    </source>
</reference>
<dbReference type="CDD" id="cd03884">
    <property type="entry name" value="M20_bAS"/>
    <property type="match status" value="1"/>
</dbReference>
<gene>
    <name evidence="10" type="ORF">E0L93_13680</name>
</gene>
<dbReference type="GO" id="GO:0046872">
    <property type="term" value="F:metal ion binding"/>
    <property type="evidence" value="ECO:0007669"/>
    <property type="project" value="UniProtKB-KW"/>
</dbReference>
<feature type="binding site" evidence="7">
    <location>
        <position position="78"/>
    </location>
    <ligand>
        <name>Zn(2+)</name>
        <dbReference type="ChEBI" id="CHEBI:29105"/>
        <label>1</label>
    </ligand>
</feature>
<keyword evidence="4 7" id="KW-0479">Metal-binding</keyword>
<evidence type="ECO:0000256" key="5">
    <source>
        <dbReference type="ARBA" id="ARBA00022801"/>
    </source>
</evidence>
<dbReference type="Proteomes" id="UP000295244">
    <property type="component" value="Unassembled WGS sequence"/>
</dbReference>
<dbReference type="InterPro" id="IPR010158">
    <property type="entry name" value="Amidase_Cbmase"/>
</dbReference>
<dbReference type="PIRSF" id="PIRSF001235">
    <property type="entry name" value="Amidase_carbamoylase"/>
    <property type="match status" value="1"/>
</dbReference>
<evidence type="ECO:0000256" key="1">
    <source>
        <dbReference type="ARBA" id="ARBA00001936"/>
    </source>
</evidence>
<dbReference type="PANTHER" id="PTHR32494:SF19">
    <property type="entry name" value="ALLANTOATE DEIMINASE-RELATED"/>
    <property type="match status" value="1"/>
</dbReference>
<feature type="binding site" evidence="8">
    <location>
        <position position="285"/>
    </location>
    <ligand>
        <name>allantoate</name>
        <dbReference type="ChEBI" id="CHEBI:17536"/>
    </ligand>
</feature>
<evidence type="ECO:0000256" key="8">
    <source>
        <dbReference type="PIRSR" id="PIRSR001235-2"/>
    </source>
</evidence>
<proteinExistence type="inferred from homology"/>
<dbReference type="SUPFAM" id="SSF53187">
    <property type="entry name" value="Zn-dependent exopeptidases"/>
    <property type="match status" value="1"/>
</dbReference>
<keyword evidence="6" id="KW-0464">Manganese</keyword>
<dbReference type="OrthoDB" id="9808195at2"/>
<comment type="cofactor">
    <cofactor evidence="7">
        <name>Zn(2+)</name>
        <dbReference type="ChEBI" id="CHEBI:29105"/>
    </cofactor>
    <text evidence="7">Binds 2 Zn(2+) ions per subunit.</text>
</comment>
<dbReference type="Gene3D" id="3.30.70.360">
    <property type="match status" value="1"/>
</dbReference>
<feature type="binding site" evidence="7">
    <location>
        <position position="124"/>
    </location>
    <ligand>
        <name>Zn(2+)</name>
        <dbReference type="ChEBI" id="CHEBI:29105"/>
        <label>2</label>
    </ligand>
</feature>
<sequence length="419" mass="44231">MLEDAAITVMERCELLGSISEESGRLTRPYGSRSLREAGDRVAGWMRATGMSTRRDAAGNLIGRYEGAGDRTLVLGSHLDTVRDAGKYDGQLGVLAALACVQRLHECGERLPFAIEVVAFADEEGLRFGTTYLGSSVYAGAFNPELLDYRDAEGVSISEAVRRFGGDPDALAGDGRPGGDLIGYLELHIEQGPVLERLGAPVGIVSGITGLSRIGVGFTGKAGHAGTVPMQDRRDALCAAAEFVLEAESAAKSEPGAVATVGEISALPGAGNVIPGEARLSLDLRHQDDATRERLRERLKRRAREIADLRGCAGSWQVRQESGTVPCDPELSGLLERAVQSAGISAHRLPSGAGHDAAQVAELAPVAMLFVRCKEGISHNPAESVSKEDVAAALDVLERFLQLLAEGEGPHRGGSRTMC</sequence>
<dbReference type="InterPro" id="IPR002933">
    <property type="entry name" value="Peptidase_M20"/>
</dbReference>
<keyword evidence="5 10" id="KW-0378">Hydrolase</keyword>
<comment type="subunit">
    <text evidence="3">Homodimer.</text>
</comment>
<dbReference type="SUPFAM" id="SSF55031">
    <property type="entry name" value="Bacterial exopeptidase dimerisation domain"/>
    <property type="match status" value="1"/>
</dbReference>
<evidence type="ECO:0000256" key="6">
    <source>
        <dbReference type="ARBA" id="ARBA00023211"/>
    </source>
</evidence>
<feature type="binding site" evidence="7">
    <location>
        <position position="89"/>
    </location>
    <ligand>
        <name>Zn(2+)</name>
        <dbReference type="ChEBI" id="CHEBI:29105"/>
        <label>2</label>
    </ligand>
</feature>
<evidence type="ECO:0000256" key="7">
    <source>
        <dbReference type="PIRSR" id="PIRSR001235-1"/>
    </source>
</evidence>
<name>A0A4R1BCK8_9ACTN</name>
<feature type="domain" description="Peptidase M20 dimerisation" evidence="9">
    <location>
        <begin position="210"/>
        <end position="306"/>
    </location>
</feature>
<feature type="binding site" evidence="8">
    <location>
        <position position="213"/>
    </location>
    <ligand>
        <name>allantoate</name>
        <dbReference type="ChEBI" id="CHEBI:17536"/>
    </ligand>
</feature>
<evidence type="ECO:0000313" key="10">
    <source>
        <dbReference type="EMBL" id="TCJ14791.1"/>
    </source>
</evidence>
<keyword evidence="7" id="KW-0862">Zinc</keyword>
<comment type="caution">
    <text evidence="10">The sequence shown here is derived from an EMBL/GenBank/DDBJ whole genome shotgun (WGS) entry which is preliminary data.</text>
</comment>
<dbReference type="Pfam" id="PF07687">
    <property type="entry name" value="M20_dimer"/>
    <property type="match status" value="1"/>
</dbReference>
<dbReference type="GO" id="GO:0016813">
    <property type="term" value="F:hydrolase activity, acting on carbon-nitrogen (but not peptide) bonds, in linear amidines"/>
    <property type="evidence" value="ECO:0007669"/>
    <property type="project" value="InterPro"/>
</dbReference>
<comment type="similarity">
    <text evidence="2">Belongs to the peptidase M20 family.</text>
</comment>
<evidence type="ECO:0000256" key="2">
    <source>
        <dbReference type="ARBA" id="ARBA00006153"/>
    </source>
</evidence>
<protein>
    <submittedName>
        <fullName evidence="10">Allantoate amidohydrolase</fullName>
    </submittedName>
</protein>
<evidence type="ECO:0000256" key="3">
    <source>
        <dbReference type="ARBA" id="ARBA00011738"/>
    </source>
</evidence>
<dbReference type="NCBIfam" id="NF006775">
    <property type="entry name" value="PRK09290.2-5"/>
    <property type="match status" value="1"/>
</dbReference>
<keyword evidence="11" id="KW-1185">Reference proteome</keyword>
<dbReference type="RefSeq" id="WP_132692643.1">
    <property type="nucleotide sequence ID" value="NZ_SKBU01000031.1"/>
</dbReference>
<accession>A0A4R1BCK8</accession>